<dbReference type="EMBL" id="JBBXJM010000006">
    <property type="protein sequence ID" value="KAL1405721.1"/>
    <property type="molecule type" value="Genomic_DNA"/>
</dbReference>
<accession>A0ABR3PTN7</accession>
<sequence>MGNNPWDVPTFFPGPLFLLGPPRKEDAGVGAGVSIWCFKRAGCQGSVDSYSTDWTTLKHGDTWEYPTYINPVNPFSCRFDTWGDWRGHLVIGVYGIAESKNRFQPVAPLQYSQGSGQYCVDMAPAPPNNPAGTQFPFYARAARW</sequence>
<proteinExistence type="predicted"/>
<gene>
    <name evidence="1" type="ORF">Q8F55_007391</name>
</gene>
<comment type="caution">
    <text evidence="1">The sequence shown here is derived from an EMBL/GenBank/DDBJ whole genome shotgun (WGS) entry which is preliminary data.</text>
</comment>
<keyword evidence="2" id="KW-1185">Reference proteome</keyword>
<dbReference type="RefSeq" id="XP_069205665.1">
    <property type="nucleotide sequence ID" value="XM_069355824.1"/>
</dbReference>
<name>A0ABR3PTN7_9TREE</name>
<evidence type="ECO:0008006" key="3">
    <source>
        <dbReference type="Google" id="ProtNLM"/>
    </source>
</evidence>
<organism evidence="1 2">
    <name type="scientific">Vanrija albida</name>
    <dbReference type="NCBI Taxonomy" id="181172"/>
    <lineage>
        <taxon>Eukaryota</taxon>
        <taxon>Fungi</taxon>
        <taxon>Dikarya</taxon>
        <taxon>Basidiomycota</taxon>
        <taxon>Agaricomycotina</taxon>
        <taxon>Tremellomycetes</taxon>
        <taxon>Trichosporonales</taxon>
        <taxon>Trichosporonaceae</taxon>
        <taxon>Vanrija</taxon>
    </lineage>
</organism>
<evidence type="ECO:0000313" key="2">
    <source>
        <dbReference type="Proteomes" id="UP001565368"/>
    </source>
</evidence>
<evidence type="ECO:0000313" key="1">
    <source>
        <dbReference type="EMBL" id="KAL1405721.1"/>
    </source>
</evidence>
<protein>
    <recommendedName>
        <fullName evidence="3">DUF1996 domain-containing protein</fullName>
    </recommendedName>
</protein>
<dbReference type="Proteomes" id="UP001565368">
    <property type="component" value="Unassembled WGS sequence"/>
</dbReference>
<dbReference type="GeneID" id="95988434"/>
<reference evidence="1 2" key="1">
    <citation type="submission" date="2023-08" db="EMBL/GenBank/DDBJ databases">
        <title>Annotated Genome Sequence of Vanrija albida AlHP1.</title>
        <authorList>
            <person name="Herzog R."/>
        </authorList>
    </citation>
    <scope>NUCLEOTIDE SEQUENCE [LARGE SCALE GENOMIC DNA]</scope>
    <source>
        <strain evidence="1 2">AlHP1</strain>
    </source>
</reference>